<proteinExistence type="predicted"/>
<gene>
    <name evidence="2" type="ORF">AVEN_201115_1</name>
    <name evidence="1" type="ORF">AVEN_26864_1</name>
</gene>
<evidence type="ECO:0000313" key="1">
    <source>
        <dbReference type="EMBL" id="GBO46434.1"/>
    </source>
</evidence>
<feature type="non-terminal residue" evidence="1">
    <location>
        <position position="1"/>
    </location>
</feature>
<accession>A0A4Y2XBV7</accession>
<reference evidence="1 3" key="1">
    <citation type="journal article" date="2019" name="Sci. Rep.">
        <title>Orb-weaving spider Araneus ventricosus genome elucidates the spidroin gene catalogue.</title>
        <authorList>
            <person name="Kono N."/>
            <person name="Nakamura H."/>
            <person name="Ohtoshi R."/>
            <person name="Moran D.A.P."/>
            <person name="Shinohara A."/>
            <person name="Yoshida Y."/>
            <person name="Fujiwara M."/>
            <person name="Mori M."/>
            <person name="Tomita M."/>
            <person name="Arakawa K."/>
        </authorList>
    </citation>
    <scope>NUCLEOTIDE SEQUENCE [LARGE SCALE GENOMIC DNA]</scope>
</reference>
<comment type="caution">
    <text evidence="1">The sequence shown here is derived from an EMBL/GenBank/DDBJ whole genome shotgun (WGS) entry which is preliminary data.</text>
</comment>
<name>A0A4Y2XBV7_ARAVE</name>
<keyword evidence="3" id="KW-1185">Reference proteome</keyword>
<dbReference type="EMBL" id="BGPR01074104">
    <property type="protein sequence ID" value="GBO46434.1"/>
    <property type="molecule type" value="Genomic_DNA"/>
</dbReference>
<protein>
    <submittedName>
        <fullName evidence="1">Uncharacterized protein</fullName>
    </submittedName>
</protein>
<organism evidence="1 3">
    <name type="scientific">Araneus ventricosus</name>
    <name type="common">Orbweaver spider</name>
    <name type="synonym">Epeira ventricosa</name>
    <dbReference type="NCBI Taxonomy" id="182803"/>
    <lineage>
        <taxon>Eukaryota</taxon>
        <taxon>Metazoa</taxon>
        <taxon>Ecdysozoa</taxon>
        <taxon>Arthropoda</taxon>
        <taxon>Chelicerata</taxon>
        <taxon>Arachnida</taxon>
        <taxon>Araneae</taxon>
        <taxon>Araneomorphae</taxon>
        <taxon>Entelegynae</taxon>
        <taxon>Araneoidea</taxon>
        <taxon>Araneidae</taxon>
        <taxon>Araneus</taxon>
    </lineage>
</organism>
<evidence type="ECO:0000313" key="3">
    <source>
        <dbReference type="Proteomes" id="UP000499080"/>
    </source>
</evidence>
<evidence type="ECO:0000313" key="2">
    <source>
        <dbReference type="EMBL" id="GBO46438.1"/>
    </source>
</evidence>
<dbReference type="AlphaFoldDB" id="A0A4Y2XBV7"/>
<sequence>PGCTVRQPLTGVSSSLIGGTVANITLNWSPGGTGQTGNQLRDGTFLAFEDGTLSCMDRRDFGTKARVVGIT</sequence>
<dbReference type="EMBL" id="BGPR01074108">
    <property type="protein sequence ID" value="GBO46438.1"/>
    <property type="molecule type" value="Genomic_DNA"/>
</dbReference>
<dbReference type="Proteomes" id="UP000499080">
    <property type="component" value="Unassembled WGS sequence"/>
</dbReference>